<dbReference type="InParanoid" id="A0A0G4EPI1"/>
<organism evidence="2 3">
    <name type="scientific">Vitrella brassicaformis (strain CCMP3155)</name>
    <dbReference type="NCBI Taxonomy" id="1169540"/>
    <lineage>
        <taxon>Eukaryota</taxon>
        <taxon>Sar</taxon>
        <taxon>Alveolata</taxon>
        <taxon>Colpodellida</taxon>
        <taxon>Vitrellaceae</taxon>
        <taxon>Vitrella</taxon>
    </lineage>
</organism>
<sequence>MRSANVCVWGAFVWGNLDGLDDGLFLCWFSGHSSCSKCIGKLTRPNAQGERAVICPTCRVETIKVDVRSNYMGRDAVAQQWEARDDLVMRINTVERNVGDLAPRVPKTPPVGSSLRLWEYEGFCLLLGDRQKKLESLYRASVHGSAYRDLLRLVGNKINLIVLIRKDRYVFGAYTSKGLQPPADATGSNLYRCNVWPYSMIGHFGKVTKIFIPRKHQLVYVDGQSGAAGGVAHIKIGDYVADHFLWLGYDGQGNGAAADIRSCGQRSARQYVPDGFRGKRDDKGRALFGGSELFVADELEILHAF</sequence>
<evidence type="ECO:0000313" key="3">
    <source>
        <dbReference type="Proteomes" id="UP000041254"/>
    </source>
</evidence>
<dbReference type="VEuPathDB" id="CryptoDB:Vbra_8046"/>
<proteinExistence type="predicted"/>
<reference evidence="2 3" key="1">
    <citation type="submission" date="2014-11" db="EMBL/GenBank/DDBJ databases">
        <authorList>
            <person name="Zhu J."/>
            <person name="Qi W."/>
            <person name="Song R."/>
        </authorList>
    </citation>
    <scope>NUCLEOTIDE SEQUENCE [LARGE SCALE GENOMIC DNA]</scope>
</reference>
<dbReference type="AlphaFoldDB" id="A0A0G4EPI1"/>
<accession>A0A0G4EPI1</accession>
<gene>
    <name evidence="2" type="ORF">Vbra_8046</name>
</gene>
<evidence type="ECO:0000259" key="1">
    <source>
        <dbReference type="Pfam" id="PF07534"/>
    </source>
</evidence>
<protein>
    <recommendedName>
        <fullName evidence="1">TLDc domain-containing protein</fullName>
    </recommendedName>
</protein>
<feature type="domain" description="TLDc" evidence="1">
    <location>
        <begin position="130"/>
        <end position="187"/>
    </location>
</feature>
<dbReference type="Proteomes" id="UP000041254">
    <property type="component" value="Unassembled WGS sequence"/>
</dbReference>
<keyword evidence="3" id="KW-1185">Reference proteome</keyword>
<name>A0A0G4EPI1_VITBC</name>
<evidence type="ECO:0000313" key="2">
    <source>
        <dbReference type="EMBL" id="CEL99738.1"/>
    </source>
</evidence>
<dbReference type="OrthoDB" id="26679at2759"/>
<dbReference type="Pfam" id="PF07534">
    <property type="entry name" value="TLD"/>
    <property type="match status" value="1"/>
</dbReference>
<dbReference type="PhylomeDB" id="A0A0G4EPI1"/>
<dbReference type="InterPro" id="IPR006571">
    <property type="entry name" value="TLDc_dom"/>
</dbReference>
<dbReference type="EMBL" id="CDMY01000287">
    <property type="protein sequence ID" value="CEL99738.1"/>
    <property type="molecule type" value="Genomic_DNA"/>
</dbReference>
<dbReference type="SUPFAM" id="SSF57850">
    <property type="entry name" value="RING/U-box"/>
    <property type="match status" value="1"/>
</dbReference>